<evidence type="ECO:0000313" key="2">
    <source>
        <dbReference type="Proteomes" id="UP001238179"/>
    </source>
</evidence>
<keyword evidence="2" id="KW-1185">Reference proteome</keyword>
<organism evidence="1 2">
    <name type="scientific">Mesoterricola silvestris</name>
    <dbReference type="NCBI Taxonomy" id="2927979"/>
    <lineage>
        <taxon>Bacteria</taxon>
        <taxon>Pseudomonadati</taxon>
        <taxon>Acidobacteriota</taxon>
        <taxon>Holophagae</taxon>
        <taxon>Holophagales</taxon>
        <taxon>Holophagaceae</taxon>
        <taxon>Mesoterricola</taxon>
    </lineage>
</organism>
<dbReference type="AlphaFoldDB" id="A0AA48GL64"/>
<reference evidence="2" key="1">
    <citation type="journal article" date="2023" name="Int. J. Syst. Evol. Microbiol.">
        <title>Mesoterricola silvestris gen. nov., sp. nov., Mesoterricola sediminis sp. nov., Geothrix oryzae sp. nov., Geothrix edaphica sp. nov., Geothrix rubra sp. nov., and Geothrix limicola sp. nov., six novel members of Acidobacteriota isolated from soils.</title>
        <authorList>
            <person name="Itoh H."/>
            <person name="Sugisawa Y."/>
            <person name="Mise K."/>
            <person name="Xu Z."/>
            <person name="Kuniyasu M."/>
            <person name="Ushijima N."/>
            <person name="Kawano K."/>
            <person name="Kobayashi E."/>
            <person name="Shiratori Y."/>
            <person name="Masuda Y."/>
            <person name="Senoo K."/>
        </authorList>
    </citation>
    <scope>NUCLEOTIDE SEQUENCE [LARGE SCALE GENOMIC DNA]</scope>
    <source>
        <strain evidence="2">W79</strain>
    </source>
</reference>
<accession>A0AA48GL64</accession>
<gene>
    <name evidence="1" type="ORF">METEAL_06590</name>
</gene>
<proteinExistence type="predicted"/>
<dbReference type="Proteomes" id="UP001238179">
    <property type="component" value="Chromosome"/>
</dbReference>
<name>A0AA48GL64_9BACT</name>
<protein>
    <submittedName>
        <fullName evidence="1">Uncharacterized protein</fullName>
    </submittedName>
</protein>
<evidence type="ECO:0000313" key="1">
    <source>
        <dbReference type="EMBL" id="BDU71485.1"/>
    </source>
</evidence>
<dbReference type="EMBL" id="AP027080">
    <property type="protein sequence ID" value="BDU71485.1"/>
    <property type="molecule type" value="Genomic_DNA"/>
</dbReference>
<dbReference type="KEGG" id="msil:METEAL_06590"/>
<sequence>MDSRLQGNLRFKVVDGPATAFVTSNDETASVEWMRKNDQRNRLSIKKGDLYLDGGAIDLGGAEVTQLFEALPWDGGILCIGRVYSKDVKERTRTARDLLQISPEEIEPYCVIWIDPATHRGSNRWLYGKVRRPLLVFPLPGRSTTPPVH</sequence>